<feature type="region of interest" description="Disordered" evidence="1">
    <location>
        <begin position="39"/>
        <end position="144"/>
    </location>
</feature>
<dbReference type="EMBL" id="JH930469">
    <property type="protein sequence ID" value="EKM59692.1"/>
    <property type="molecule type" value="Genomic_DNA"/>
</dbReference>
<dbReference type="InterPro" id="IPR019434">
    <property type="entry name" value="DUF2423"/>
</dbReference>
<dbReference type="KEGG" id="pco:PHACADRAFT_250351"/>
<organism evidence="3 4">
    <name type="scientific">Phanerochaete carnosa (strain HHB-10118-sp)</name>
    <name type="common">White-rot fungus</name>
    <name type="synonym">Peniophora carnosa</name>
    <dbReference type="NCBI Taxonomy" id="650164"/>
    <lineage>
        <taxon>Eukaryota</taxon>
        <taxon>Fungi</taxon>
        <taxon>Dikarya</taxon>
        <taxon>Basidiomycota</taxon>
        <taxon>Agaricomycotina</taxon>
        <taxon>Agaricomycetes</taxon>
        <taxon>Polyporales</taxon>
        <taxon>Phanerochaetaceae</taxon>
        <taxon>Phanerochaete</taxon>
    </lineage>
</organism>
<dbReference type="Proteomes" id="UP000008370">
    <property type="component" value="Unassembled WGS sequence"/>
</dbReference>
<dbReference type="HOGENOM" id="CLU_125052_0_0_1"/>
<protein>
    <recommendedName>
        <fullName evidence="2">DUF2423 domain-containing protein</fullName>
    </recommendedName>
</protein>
<evidence type="ECO:0000313" key="3">
    <source>
        <dbReference type="EMBL" id="EKM59692.1"/>
    </source>
</evidence>
<dbReference type="RefSeq" id="XP_007392250.1">
    <property type="nucleotide sequence ID" value="XM_007392188.1"/>
</dbReference>
<dbReference type="AlphaFoldDB" id="K5X9V3"/>
<dbReference type="PANTHER" id="PTHR28219">
    <property type="entry name" value="UPF0642 PROTEIN YBL028C"/>
    <property type="match status" value="1"/>
</dbReference>
<feature type="compositionally biased region" description="Acidic residues" evidence="1">
    <location>
        <begin position="46"/>
        <end position="61"/>
    </location>
</feature>
<dbReference type="STRING" id="650164.K5X9V3"/>
<feature type="region of interest" description="Disordered" evidence="1">
    <location>
        <begin position="1"/>
        <end position="21"/>
    </location>
</feature>
<dbReference type="PANTHER" id="PTHR28219:SF1">
    <property type="entry name" value="UPF0642 PROTEIN YBL028C"/>
    <property type="match status" value="1"/>
</dbReference>
<feature type="compositionally biased region" description="Basic residues" evidence="1">
    <location>
        <begin position="1"/>
        <end position="17"/>
    </location>
</feature>
<feature type="compositionally biased region" description="Basic residues" evidence="1">
    <location>
        <begin position="133"/>
        <end position="144"/>
    </location>
</feature>
<accession>K5X9V3</accession>
<reference evidence="3 4" key="1">
    <citation type="journal article" date="2012" name="BMC Genomics">
        <title>Comparative genomics of the white-rot fungi, Phanerochaete carnosa and P. chrysosporium, to elucidate the genetic basis of the distinct wood types they colonize.</title>
        <authorList>
            <person name="Suzuki H."/>
            <person name="MacDonald J."/>
            <person name="Syed K."/>
            <person name="Salamov A."/>
            <person name="Hori C."/>
            <person name="Aerts A."/>
            <person name="Henrissat B."/>
            <person name="Wiebenga A."/>
            <person name="vanKuyk P.A."/>
            <person name="Barry K."/>
            <person name="Lindquist E."/>
            <person name="LaButti K."/>
            <person name="Lapidus A."/>
            <person name="Lucas S."/>
            <person name="Coutinho P."/>
            <person name="Gong Y."/>
            <person name="Samejima M."/>
            <person name="Mahadevan R."/>
            <person name="Abou-Zaid M."/>
            <person name="de Vries R.P."/>
            <person name="Igarashi K."/>
            <person name="Yadav J.S."/>
            <person name="Grigoriev I.V."/>
            <person name="Master E.R."/>
        </authorList>
    </citation>
    <scope>NUCLEOTIDE SEQUENCE [LARGE SCALE GENOMIC DNA]</scope>
    <source>
        <strain evidence="3 4">HHB-10118-sp</strain>
    </source>
</reference>
<name>K5X9V3_PHACS</name>
<keyword evidence="4" id="KW-1185">Reference proteome</keyword>
<evidence type="ECO:0000259" key="2">
    <source>
        <dbReference type="Pfam" id="PF10338"/>
    </source>
</evidence>
<dbReference type="OrthoDB" id="4087970at2759"/>
<evidence type="ECO:0000313" key="4">
    <source>
        <dbReference type="Proteomes" id="UP000008370"/>
    </source>
</evidence>
<evidence type="ECO:0000256" key="1">
    <source>
        <dbReference type="SAM" id="MobiDB-lite"/>
    </source>
</evidence>
<sequence>MAKSIRSKVKRSFRAKKREQGVYAATEAARLARLHQKLHGIASTDTDGDVPLEDAEGEEIHDEAARRDESQAETAMQPQGMEVDGAASPESTDSKRISTHGPRSSRREEWRKSKGLTVRAKSSKTNRQGLPVAKRRSGRSHRRR</sequence>
<feature type="domain" description="DUF2423" evidence="2">
    <location>
        <begin position="1"/>
        <end position="42"/>
    </location>
</feature>
<gene>
    <name evidence="3" type="ORF">PHACADRAFT_250351</name>
</gene>
<dbReference type="GeneID" id="18914902"/>
<dbReference type="Pfam" id="PF10338">
    <property type="entry name" value="YBL028C_N"/>
    <property type="match status" value="1"/>
</dbReference>
<dbReference type="InParanoid" id="K5X9V3"/>
<proteinExistence type="predicted"/>
<dbReference type="GO" id="GO:0030687">
    <property type="term" value="C:preribosome, large subunit precursor"/>
    <property type="evidence" value="ECO:0007669"/>
    <property type="project" value="TreeGrafter"/>
</dbReference>